<reference evidence="1 2" key="1">
    <citation type="submission" date="2021-10" db="EMBL/GenBank/DDBJ databases">
        <title>Collection of gut derived symbiotic bacterial strains cultured from healthy donors.</title>
        <authorList>
            <person name="Lin H."/>
            <person name="Littmann E."/>
            <person name="Claire K."/>
            <person name="Pamer E."/>
        </authorList>
    </citation>
    <scope>NUCLEOTIDE SEQUENCE [LARGE SCALE GENOMIC DNA]</scope>
    <source>
        <strain evidence="1 2">MSK.17.68</strain>
    </source>
</reference>
<keyword evidence="2" id="KW-1185">Reference proteome</keyword>
<protein>
    <submittedName>
        <fullName evidence="1">Uncharacterized protein</fullName>
    </submittedName>
</protein>
<comment type="caution">
    <text evidence="1">The sequence shown here is derived from an EMBL/GenBank/DDBJ whole genome shotgun (WGS) entry which is preliminary data.</text>
</comment>
<evidence type="ECO:0000313" key="1">
    <source>
        <dbReference type="EMBL" id="MCB5446464.1"/>
    </source>
</evidence>
<name>A0ABS8CYA8_9FIRM</name>
<gene>
    <name evidence="1" type="ORF">LIP50_09650</name>
</gene>
<dbReference type="Proteomes" id="UP001299409">
    <property type="component" value="Unassembled WGS sequence"/>
</dbReference>
<dbReference type="RefSeq" id="WP_226924332.1">
    <property type="nucleotide sequence ID" value="NZ_JAJBMB010000008.1"/>
</dbReference>
<accession>A0ABS8CYA8</accession>
<dbReference type="EMBL" id="JAJBMB010000008">
    <property type="protein sequence ID" value="MCB5446464.1"/>
    <property type="molecule type" value="Genomic_DNA"/>
</dbReference>
<proteinExistence type="predicted"/>
<evidence type="ECO:0000313" key="2">
    <source>
        <dbReference type="Proteomes" id="UP001299409"/>
    </source>
</evidence>
<sequence length="274" mass="31144">MPNMLTPLTKNELLQIFDKIALNVLELCMKKLLISQPERLVGQHPLPIQVPKEHIEQWVVQAIGATPVGAGAYPIDVIKPGEFGADIKMLSCKVNSYGELSDTTSGETSLAQKFTSAGVDLDTAFAQKNYDAITNDWIEILKAKLNRVTREQCVDKLYYIFILRASTKFHLCAAHININNIDMIATNKDKTTSTSIFLNNVIDDHFGNAKIYKSKKRLELRLKPKYWVDNNHVITFDFSEFIPPMVNLRNLIQQKDNNIAECLQYLIGRYIQNE</sequence>
<organism evidence="1 2">
    <name type="scientific">Intestinibacter bartlettii</name>
    <dbReference type="NCBI Taxonomy" id="261299"/>
    <lineage>
        <taxon>Bacteria</taxon>
        <taxon>Bacillati</taxon>
        <taxon>Bacillota</taxon>
        <taxon>Clostridia</taxon>
        <taxon>Peptostreptococcales</taxon>
        <taxon>Peptostreptococcaceae</taxon>
        <taxon>Intestinibacter</taxon>
    </lineage>
</organism>